<protein>
    <submittedName>
        <fullName evidence="3">Filamentous hemagglutinin N-terminal domain-containing protein</fullName>
    </submittedName>
</protein>
<dbReference type="Pfam" id="PF05860">
    <property type="entry name" value="TPS"/>
    <property type="match status" value="1"/>
</dbReference>
<reference evidence="3 4" key="1">
    <citation type="journal article" date="2020" name="Microb. Ecol.">
        <title>Ecogenomics of the Marine Benthic Filamentous Cyanobacterium Adonisia.</title>
        <authorList>
            <person name="Walter J.M."/>
            <person name="Coutinho F.H."/>
            <person name="Leomil L."/>
            <person name="Hargreaves P.I."/>
            <person name="Campeao M.E."/>
            <person name="Vieira V.V."/>
            <person name="Silva B.S."/>
            <person name="Fistarol G.O."/>
            <person name="Salomon P.S."/>
            <person name="Sawabe T."/>
            <person name="Mino S."/>
            <person name="Hosokawa M."/>
            <person name="Miyashita H."/>
            <person name="Maruyama F."/>
            <person name="van Verk M.C."/>
            <person name="Dutilh B.E."/>
            <person name="Thompson C.C."/>
            <person name="Thompson F.L."/>
        </authorList>
    </citation>
    <scope>NUCLEOTIDE SEQUENCE [LARGE SCALE GENOMIC DNA]</scope>
    <source>
        <strain evidence="3 4">CCMR0081</strain>
    </source>
</reference>
<dbReference type="InterPro" id="IPR011050">
    <property type="entry name" value="Pectin_lyase_fold/virulence"/>
</dbReference>
<keyword evidence="4" id="KW-1185">Reference proteome</keyword>
<dbReference type="SUPFAM" id="SSF51126">
    <property type="entry name" value="Pectin lyase-like"/>
    <property type="match status" value="3"/>
</dbReference>
<dbReference type="Proteomes" id="UP000481033">
    <property type="component" value="Unassembled WGS sequence"/>
</dbReference>
<evidence type="ECO:0000313" key="3">
    <source>
        <dbReference type="EMBL" id="NEZ60450.1"/>
    </source>
</evidence>
<evidence type="ECO:0000256" key="1">
    <source>
        <dbReference type="SAM" id="SignalP"/>
    </source>
</evidence>
<feature type="signal peptide" evidence="1">
    <location>
        <begin position="1"/>
        <end position="22"/>
    </location>
</feature>
<evidence type="ECO:0000259" key="2">
    <source>
        <dbReference type="SMART" id="SM00912"/>
    </source>
</evidence>
<feature type="chain" id="PRO_5026668042" evidence="1">
    <location>
        <begin position="23"/>
        <end position="1354"/>
    </location>
</feature>
<dbReference type="InterPro" id="IPR008638">
    <property type="entry name" value="FhaB/CdiA-like_TPS"/>
</dbReference>
<dbReference type="Gene3D" id="2.160.20.10">
    <property type="entry name" value="Single-stranded right-handed beta-helix, Pectin lyase-like"/>
    <property type="match status" value="2"/>
</dbReference>
<gene>
    <name evidence="3" type="ORF">DXZ20_33385</name>
</gene>
<organism evidence="3 4">
    <name type="scientific">Adonisia turfae CCMR0081</name>
    <dbReference type="NCBI Taxonomy" id="2292702"/>
    <lineage>
        <taxon>Bacteria</taxon>
        <taxon>Bacillati</taxon>
        <taxon>Cyanobacteriota</taxon>
        <taxon>Adonisia</taxon>
        <taxon>Adonisia turfae</taxon>
    </lineage>
</organism>
<sequence length="1354" mass="139321">MNSYHLSLICLLTGLVALPAQAQIIPDSTLGLESSIVTPDVELQGELTDLIEGGVARDSNLFHSFTDFNVNEGQRVYFANPVNIESILSRVTGANASDIFGTLGVDGRADLFLINPNGIVFGPEVSLDIEGSFYATSAEAVEIGDGVFSATNSEQSQLLSVSPSTSFWNYLTERSGDIVNRGQIVVNGDLILAGNNLDLEAQVASAGNVSLLATDTVKIRDSEALPFIGFSGDDLLVQGNQQVDIVALNHPDSKLFSYGDIVLRSTNPVGGDTHYWNAGNFRIERLDGNPGKLYSPNDPIIISQGDVSFDVYVGASLHIFAGGKVEIPGGIQIIAPDEVFRFEDDVPLSDGSIINIRGGEERTVDIRAGIDQDFLRPEGIFGDGFSVFLNPFPNIGLPEGLGSSPSSSDIFIGSIFFDINEPFSDGTVLLTNQYKPDSNFVDGNITVTANPLFNPITAIQTASPFGRGGSVFIDAQGDIQVNGLINTSSQVLNGDLISGGAGNITLFAENDIILTAFPLLTPQGLTFPSLLATGSVSGSIDIAADGDFILDNAEISFASSTLNPGDNPGGDLSISAANVLLDNNAKITSSSVGEIDSGNISIFGRDSIRFANSSSVSSASGASFEIPVNSETSSNAGSILIETNRLTLDSSTISSATFNQGNAGNVTIQAQEGISLNRMSSIISNVASTGIGNGGDILIMADSLDLLNGSRLQSGVVGKGSSGNIDIILTEDLNILGQFDNFPSLVSSLASPESIGNSGDISIKANNILISTNDNLISTNGNGISASLAGMGNAGNIDINIEGLLEISGVGSGIFNAVTQSGVGNAGNIDVEAQAVVLNDGTTIASTHGGSGRGRAGNISIDAEDEISVDGDLTAIQSLLGVGVEGAAGDISINTASLSISNGGGISTSSTGFGNAGDIDIIATDSITVDGFSEAGFASGISSDVIPLGLFGIVGIPFADVAVGDSGNVTISTDFLLLENGGTISNIVAGQGDAGNINISVQDLITLRGVGPRISSSISSQIDPTGIGDAGNIVISGNTLQVLDGAQVRSLSNGEGNGGLIDIGLTGDLILSGEGVFGSSGLASLVNTGAIGQAGDILIEAQNLSINQNASISSNNSGIGDAGDIFITLEGVLQAEDAFILSFSETAEGGALSINARQIELYKDSDFITATLGNNNQAGDIIILANALIALDDSDILTFAPNGRGGNVDFSQTKFFGQNFEVAPSGTDPFELEDNNRVDINATGGISSGTVSLTDISFLENSLNDLPDNLVNPEALVAASCIARGSDIASSFAITGTDALPQQSSIIQSSLYSLSAVQSVPRLDQTDTHLYEPQDIYRLNDGRLVMSRECSDEN</sequence>
<dbReference type="SMART" id="SM00912">
    <property type="entry name" value="Haemagg_act"/>
    <property type="match status" value="1"/>
</dbReference>
<evidence type="ECO:0000313" key="4">
    <source>
        <dbReference type="Proteomes" id="UP000481033"/>
    </source>
</evidence>
<keyword evidence="1" id="KW-0732">Signal</keyword>
<feature type="domain" description="Filamentous haemagglutinin FhaB/tRNA nuclease CdiA-like TPS" evidence="2">
    <location>
        <begin position="34"/>
        <end position="144"/>
    </location>
</feature>
<dbReference type="InterPro" id="IPR012334">
    <property type="entry name" value="Pectin_lyas_fold"/>
</dbReference>
<dbReference type="EMBL" id="QXHD01000004">
    <property type="protein sequence ID" value="NEZ60450.1"/>
    <property type="molecule type" value="Genomic_DNA"/>
</dbReference>
<accession>A0A6M0RX26</accession>
<proteinExistence type="predicted"/>
<dbReference type="RefSeq" id="WP_250566016.1">
    <property type="nucleotide sequence ID" value="NZ_QXHD01000004.1"/>
</dbReference>
<dbReference type="NCBIfam" id="TIGR01901">
    <property type="entry name" value="adhes_NPXG"/>
    <property type="match status" value="1"/>
</dbReference>
<comment type="caution">
    <text evidence="3">The sequence shown here is derived from an EMBL/GenBank/DDBJ whole genome shotgun (WGS) entry which is preliminary data.</text>
</comment>
<name>A0A6M0RX26_9CYAN</name>